<comment type="caution">
    <text evidence="2">The sequence shown here is derived from an EMBL/GenBank/DDBJ whole genome shotgun (WGS) entry which is preliminary data.</text>
</comment>
<dbReference type="Proteomes" id="UP000683360">
    <property type="component" value="Unassembled WGS sequence"/>
</dbReference>
<keyword evidence="3" id="KW-1185">Reference proteome</keyword>
<dbReference type="AlphaFoldDB" id="A0A8S3U2R8"/>
<evidence type="ECO:0000313" key="3">
    <source>
        <dbReference type="Proteomes" id="UP000683360"/>
    </source>
</evidence>
<dbReference type="OrthoDB" id="6091153at2759"/>
<organism evidence="2 3">
    <name type="scientific">Mytilus edulis</name>
    <name type="common">Blue mussel</name>
    <dbReference type="NCBI Taxonomy" id="6550"/>
    <lineage>
        <taxon>Eukaryota</taxon>
        <taxon>Metazoa</taxon>
        <taxon>Spiralia</taxon>
        <taxon>Lophotrochozoa</taxon>
        <taxon>Mollusca</taxon>
        <taxon>Bivalvia</taxon>
        <taxon>Autobranchia</taxon>
        <taxon>Pteriomorphia</taxon>
        <taxon>Mytilida</taxon>
        <taxon>Mytiloidea</taxon>
        <taxon>Mytilidae</taxon>
        <taxon>Mytilinae</taxon>
        <taxon>Mytilus</taxon>
    </lineage>
</organism>
<name>A0A8S3U2R8_MYTED</name>
<feature type="region of interest" description="Disordered" evidence="1">
    <location>
        <begin position="145"/>
        <end position="167"/>
    </location>
</feature>
<evidence type="ECO:0000256" key="1">
    <source>
        <dbReference type="SAM" id="MobiDB-lite"/>
    </source>
</evidence>
<dbReference type="EMBL" id="CAJPWZ010002550">
    <property type="protein sequence ID" value="CAG2240185.1"/>
    <property type="molecule type" value="Genomic_DNA"/>
</dbReference>
<gene>
    <name evidence="2" type="ORF">MEDL_52511</name>
</gene>
<sequence length="181" mass="20759">MDESGEVIIDVNHSFQEENDGEITIPLNEQKVDSVDYAKQTISHDKEQNLFMNELRNLKSLFHNQLGEITHEFSNCQKEVIIAVNQIKRDFEDKISSIEGRISQIEDDVHDNKKSISTIYEMMEQNKDLVNHSNDMSDMINTENISKGDGQAVPDEANQTNQNTEKQQKIKATVVYRCSNP</sequence>
<protein>
    <submittedName>
        <fullName evidence="2">Uncharacterized protein</fullName>
    </submittedName>
</protein>
<accession>A0A8S3U2R8</accession>
<reference evidence="2" key="1">
    <citation type="submission" date="2021-03" db="EMBL/GenBank/DDBJ databases">
        <authorList>
            <person name="Bekaert M."/>
        </authorList>
    </citation>
    <scope>NUCLEOTIDE SEQUENCE</scope>
</reference>
<evidence type="ECO:0000313" key="2">
    <source>
        <dbReference type="EMBL" id="CAG2240185.1"/>
    </source>
</evidence>
<proteinExistence type="predicted"/>